<dbReference type="InterPro" id="IPR001633">
    <property type="entry name" value="EAL_dom"/>
</dbReference>
<keyword evidence="4" id="KW-1185">Reference proteome</keyword>
<evidence type="ECO:0000313" key="4">
    <source>
        <dbReference type="Proteomes" id="UP000296201"/>
    </source>
</evidence>
<name>A0A4P7P1E6_9GAMM</name>
<evidence type="ECO:0000313" key="3">
    <source>
        <dbReference type="EMBL" id="QBZ83927.1"/>
    </source>
</evidence>
<dbReference type="PIRSF" id="PIRSF003180">
    <property type="entry name" value="DiGMPpdiest_YuxH"/>
    <property type="match status" value="1"/>
</dbReference>
<dbReference type="Pfam" id="PF00563">
    <property type="entry name" value="EAL"/>
    <property type="match status" value="1"/>
</dbReference>
<accession>A0A4P7P1E6</accession>
<gene>
    <name evidence="3" type="ORF">GHNINEIG_01996</name>
</gene>
<dbReference type="InterPro" id="IPR052340">
    <property type="entry name" value="RNase_Y/CdgJ"/>
</dbReference>
<dbReference type="PANTHER" id="PTHR33525">
    <property type="match status" value="1"/>
</dbReference>
<dbReference type="Pfam" id="PF08668">
    <property type="entry name" value="HDOD"/>
    <property type="match status" value="1"/>
</dbReference>
<sequence>MSEVFIGRQPILDQSMKVFAYELEFHQGLNPNQTTVAATEQLLQKTEEEIGFQSIVGKHSALMQLPRELIAHAKLPAFDSNHRIVLEIPNDVTHDIEILKSLKALKQEGSSIALDNFTDDESSQKLAAISDFVKIDNEACSEVKMKSMLKSLHEKGVKVIAEKVETEEMFNYLKKMGFDYFQGYFFTNPVVMNGHKLSGNKLTLLQLVSKINDPSTGFEELSKILSHDVALSHKLLVAVNNPAAMIPIKVETIADALKYMGLKRLKFWVNMMLLSDLEDTPKELLTTSLVRAKFCEKLAEKSGHSRDKDSFFLVGLFSSLGAFFRAPIESIVEEMPLSDDIKVALVDKKGPMGEALKCLQKLESTDASSIDLCYETVGISDIANIFMSASAWAQQATDNL</sequence>
<dbReference type="InterPro" id="IPR035919">
    <property type="entry name" value="EAL_sf"/>
</dbReference>
<dbReference type="InterPro" id="IPR013976">
    <property type="entry name" value="HDOD"/>
</dbReference>
<dbReference type="OrthoDB" id="9804751at2"/>
<dbReference type="PANTHER" id="PTHR33525:SF4">
    <property type="entry name" value="CYCLIC DI-GMP PHOSPHODIESTERASE CDGJ"/>
    <property type="match status" value="1"/>
</dbReference>
<dbReference type="SUPFAM" id="SSF141868">
    <property type="entry name" value="EAL domain-like"/>
    <property type="match status" value="1"/>
</dbReference>
<organism evidence="3 4">
    <name type="scientific">Hydrogenovibrio crunogenus</name>
    <dbReference type="NCBI Taxonomy" id="39765"/>
    <lineage>
        <taxon>Bacteria</taxon>
        <taxon>Pseudomonadati</taxon>
        <taxon>Pseudomonadota</taxon>
        <taxon>Gammaproteobacteria</taxon>
        <taxon>Thiotrichales</taxon>
        <taxon>Piscirickettsiaceae</taxon>
        <taxon>Hydrogenovibrio</taxon>
    </lineage>
</organism>
<dbReference type="InterPro" id="IPR014408">
    <property type="entry name" value="dGMP_Pdiesterase_EAL/HD-GYP"/>
</dbReference>
<dbReference type="AlphaFoldDB" id="A0A4P7P1E6"/>
<protein>
    <submittedName>
        <fullName evidence="3">Diguanylate phosphodiesterase</fullName>
    </submittedName>
</protein>
<feature type="domain" description="EAL" evidence="1">
    <location>
        <begin position="1"/>
        <end position="203"/>
    </location>
</feature>
<feature type="domain" description="HDOD" evidence="2">
    <location>
        <begin position="197"/>
        <end position="383"/>
    </location>
</feature>
<dbReference type="RefSeq" id="WP_135796508.1">
    <property type="nucleotide sequence ID" value="NZ_CP032096.1"/>
</dbReference>
<evidence type="ECO:0000259" key="1">
    <source>
        <dbReference type="PROSITE" id="PS50883"/>
    </source>
</evidence>
<dbReference type="Gene3D" id="3.20.20.450">
    <property type="entry name" value="EAL domain"/>
    <property type="match status" value="1"/>
</dbReference>
<proteinExistence type="predicted"/>
<dbReference type="Proteomes" id="UP000296201">
    <property type="component" value="Chromosome"/>
</dbReference>
<dbReference type="Gene3D" id="1.10.3210.10">
    <property type="entry name" value="Hypothetical protein af1432"/>
    <property type="match status" value="1"/>
</dbReference>
<dbReference type="PROSITE" id="PS50883">
    <property type="entry name" value="EAL"/>
    <property type="match status" value="1"/>
</dbReference>
<dbReference type="SUPFAM" id="SSF109604">
    <property type="entry name" value="HD-domain/PDEase-like"/>
    <property type="match status" value="1"/>
</dbReference>
<dbReference type="EMBL" id="CP032096">
    <property type="protein sequence ID" value="QBZ83927.1"/>
    <property type="molecule type" value="Genomic_DNA"/>
</dbReference>
<dbReference type="SMART" id="SM00052">
    <property type="entry name" value="EAL"/>
    <property type="match status" value="1"/>
</dbReference>
<dbReference type="PROSITE" id="PS51833">
    <property type="entry name" value="HDOD"/>
    <property type="match status" value="1"/>
</dbReference>
<reference evidence="3 4" key="1">
    <citation type="submission" date="2018-08" db="EMBL/GenBank/DDBJ databases">
        <title>Horizontal acquisition of hydrogen conversion ability and other habitat adaptations in Hydrogenovibrio crunogenus strains.</title>
        <authorList>
            <person name="Gonnella G."/>
            <person name="Adam N."/>
            <person name="Perner M."/>
        </authorList>
    </citation>
    <scope>NUCLEOTIDE SEQUENCE [LARGE SCALE GENOMIC DNA]</scope>
    <source>
        <strain evidence="3 4">SP-41</strain>
    </source>
</reference>
<evidence type="ECO:0000259" key="2">
    <source>
        <dbReference type="PROSITE" id="PS51833"/>
    </source>
</evidence>